<accession>A0A0G0TFP1</accession>
<protein>
    <submittedName>
        <fullName evidence="2">Uncharacterized protein</fullName>
    </submittedName>
</protein>
<feature type="compositionally biased region" description="Polar residues" evidence="1">
    <location>
        <begin position="26"/>
        <end position="40"/>
    </location>
</feature>
<proteinExistence type="predicted"/>
<name>A0A0G0TFP1_9BACT</name>
<dbReference type="EMBL" id="LBZO01000017">
    <property type="protein sequence ID" value="KKR73626.1"/>
    <property type="molecule type" value="Genomic_DNA"/>
</dbReference>
<reference evidence="2 3" key="1">
    <citation type="journal article" date="2015" name="Nature">
        <title>rRNA introns, odd ribosomes, and small enigmatic genomes across a large radiation of phyla.</title>
        <authorList>
            <person name="Brown C.T."/>
            <person name="Hug L.A."/>
            <person name="Thomas B.C."/>
            <person name="Sharon I."/>
            <person name="Castelle C.J."/>
            <person name="Singh A."/>
            <person name="Wilkins M.J."/>
            <person name="Williams K.H."/>
            <person name="Banfield J.F."/>
        </authorList>
    </citation>
    <scope>NUCLEOTIDE SEQUENCE [LARGE SCALE GENOMIC DNA]</scope>
</reference>
<gene>
    <name evidence="2" type="ORF">UU16_C0017G0002</name>
</gene>
<evidence type="ECO:0000313" key="3">
    <source>
        <dbReference type="Proteomes" id="UP000034013"/>
    </source>
</evidence>
<dbReference type="AlphaFoldDB" id="A0A0G0TFP1"/>
<feature type="region of interest" description="Disordered" evidence="1">
    <location>
        <begin position="14"/>
        <end position="43"/>
    </location>
</feature>
<comment type="caution">
    <text evidence="2">The sequence shown here is derived from an EMBL/GenBank/DDBJ whole genome shotgun (WGS) entry which is preliminary data.</text>
</comment>
<dbReference type="Proteomes" id="UP000034013">
    <property type="component" value="Unassembled WGS sequence"/>
</dbReference>
<sequence>MAIPFLPRLETKAAIPRMAPNKPRGNPTQFSTLSNGINEKQTPKTENIPMIMLAIPILFSAK</sequence>
<evidence type="ECO:0000256" key="1">
    <source>
        <dbReference type="SAM" id="MobiDB-lite"/>
    </source>
</evidence>
<organism evidence="2 3">
    <name type="scientific">Candidatus Woesebacteria bacterium GW2011_GWA2_40_7</name>
    <dbReference type="NCBI Taxonomy" id="1618562"/>
    <lineage>
        <taxon>Bacteria</taxon>
        <taxon>Candidatus Woeseibacteriota</taxon>
    </lineage>
</organism>
<evidence type="ECO:0000313" key="2">
    <source>
        <dbReference type="EMBL" id="KKR73626.1"/>
    </source>
</evidence>